<evidence type="ECO:0000313" key="1">
    <source>
        <dbReference type="EMBL" id="CDY23152.1"/>
    </source>
</evidence>
<organism evidence="1 2">
    <name type="scientific">Brassica napus</name>
    <name type="common">Rape</name>
    <dbReference type="NCBI Taxonomy" id="3708"/>
    <lineage>
        <taxon>Eukaryota</taxon>
        <taxon>Viridiplantae</taxon>
        <taxon>Streptophyta</taxon>
        <taxon>Embryophyta</taxon>
        <taxon>Tracheophyta</taxon>
        <taxon>Spermatophyta</taxon>
        <taxon>Magnoliopsida</taxon>
        <taxon>eudicotyledons</taxon>
        <taxon>Gunneridae</taxon>
        <taxon>Pentapetalae</taxon>
        <taxon>rosids</taxon>
        <taxon>malvids</taxon>
        <taxon>Brassicales</taxon>
        <taxon>Brassicaceae</taxon>
        <taxon>Brassiceae</taxon>
        <taxon>Brassica</taxon>
    </lineage>
</organism>
<accession>A0A078GDN4</accession>
<dbReference type="PaxDb" id="3708-A0A078GDN4"/>
<dbReference type="Proteomes" id="UP000028999">
    <property type="component" value="Unassembled WGS sequence"/>
</dbReference>
<dbReference type="Gramene" id="CDY23152">
    <property type="protein sequence ID" value="CDY23152"/>
    <property type="gene ID" value="GSBRNA2T00021674001"/>
</dbReference>
<evidence type="ECO:0000313" key="2">
    <source>
        <dbReference type="Proteomes" id="UP000028999"/>
    </source>
</evidence>
<reference evidence="1 2" key="1">
    <citation type="journal article" date="2014" name="Science">
        <title>Plant genetics. Early allopolyploid evolution in the post-Neolithic Brassica napus oilseed genome.</title>
        <authorList>
            <person name="Chalhoub B."/>
            <person name="Denoeud F."/>
            <person name="Liu S."/>
            <person name="Parkin I.A."/>
            <person name="Tang H."/>
            <person name="Wang X."/>
            <person name="Chiquet J."/>
            <person name="Belcram H."/>
            <person name="Tong C."/>
            <person name="Samans B."/>
            <person name="Correa M."/>
            <person name="Da Silva C."/>
            <person name="Just J."/>
            <person name="Falentin C."/>
            <person name="Koh C.S."/>
            <person name="Le Clainche I."/>
            <person name="Bernard M."/>
            <person name="Bento P."/>
            <person name="Noel B."/>
            <person name="Labadie K."/>
            <person name="Alberti A."/>
            <person name="Charles M."/>
            <person name="Arnaud D."/>
            <person name="Guo H."/>
            <person name="Daviaud C."/>
            <person name="Alamery S."/>
            <person name="Jabbari K."/>
            <person name="Zhao M."/>
            <person name="Edger P.P."/>
            <person name="Chelaifa H."/>
            <person name="Tack D."/>
            <person name="Lassalle G."/>
            <person name="Mestiri I."/>
            <person name="Schnel N."/>
            <person name="Le Paslier M.C."/>
            <person name="Fan G."/>
            <person name="Renault V."/>
            <person name="Bayer P.E."/>
            <person name="Golicz A.A."/>
            <person name="Manoli S."/>
            <person name="Lee T.H."/>
            <person name="Thi V.H."/>
            <person name="Chalabi S."/>
            <person name="Hu Q."/>
            <person name="Fan C."/>
            <person name="Tollenaere R."/>
            <person name="Lu Y."/>
            <person name="Battail C."/>
            <person name="Shen J."/>
            <person name="Sidebottom C.H."/>
            <person name="Wang X."/>
            <person name="Canaguier A."/>
            <person name="Chauveau A."/>
            <person name="Berard A."/>
            <person name="Deniot G."/>
            <person name="Guan M."/>
            <person name="Liu Z."/>
            <person name="Sun F."/>
            <person name="Lim Y.P."/>
            <person name="Lyons E."/>
            <person name="Town C.D."/>
            <person name="Bancroft I."/>
            <person name="Wang X."/>
            <person name="Meng J."/>
            <person name="Ma J."/>
            <person name="Pires J.C."/>
            <person name="King G.J."/>
            <person name="Brunel D."/>
            <person name="Delourme R."/>
            <person name="Renard M."/>
            <person name="Aury J.M."/>
            <person name="Adams K.L."/>
            <person name="Batley J."/>
            <person name="Snowdon R.J."/>
            <person name="Tost J."/>
            <person name="Edwards D."/>
            <person name="Zhou Y."/>
            <person name="Hua W."/>
            <person name="Sharpe A.G."/>
            <person name="Paterson A.H."/>
            <person name="Guan C."/>
            <person name="Wincker P."/>
        </authorList>
    </citation>
    <scope>NUCLEOTIDE SEQUENCE [LARGE SCALE GENOMIC DNA]</scope>
    <source>
        <strain evidence="2">cv. Darmor-bzh</strain>
    </source>
</reference>
<name>A0A078GDN4_BRANA</name>
<sequence length="93" mass="10420">MSFCAFKKLGVDRANWPEPVHSDIKGAADEEKNVAFVFQPGKYMLSNSCLSTSFVKSVLRENKNAIDEFLMSKSVPLRSGLQDFQTSTSFYSN</sequence>
<dbReference type="STRING" id="3708.A0A078GDN4"/>
<dbReference type="EMBL" id="LK032140">
    <property type="protein sequence ID" value="CDY23152.1"/>
    <property type="molecule type" value="Genomic_DNA"/>
</dbReference>
<gene>
    <name evidence="1" type="primary">BnaC09g19060D</name>
    <name evidence="1" type="ORF">GSBRNA2T00021674001</name>
</gene>
<dbReference type="AlphaFoldDB" id="A0A078GDN4"/>
<keyword evidence="2" id="KW-1185">Reference proteome</keyword>
<proteinExistence type="predicted"/>
<protein>
    <submittedName>
        <fullName evidence="1">BnaC09g19060D protein</fullName>
    </submittedName>
</protein>